<dbReference type="PROSITE" id="PS51257">
    <property type="entry name" value="PROKAR_LIPOPROTEIN"/>
    <property type="match status" value="1"/>
</dbReference>
<feature type="signal peptide" evidence="1">
    <location>
        <begin position="1"/>
        <end position="18"/>
    </location>
</feature>
<dbReference type="RefSeq" id="WP_028727427.1">
    <property type="nucleotide sequence ID" value="NZ_AUAE01000014.1"/>
</dbReference>
<comment type="caution">
    <text evidence="2">The sequence shown here is derived from an EMBL/GenBank/DDBJ whole genome shotgun (WGS) entry which is preliminary data.</text>
</comment>
<sequence length="304" mass="35245">MKKILLFMCILCTMSSCGSDDPVIDDPINPEQPENPNEPDIQMKRIKSMTVYYPGDDYLTEQTLSYDDKGRINKIETYISDSYSDNFITSISYDNNQIVSITKNNCKHSNPTDWNCDYGGHSCSYNVQNTMNNQGLISEVAYFYKDITTNEQDQVDEGSFSYKNGYLDSSNFDGDNVKYVYANNDLISFIYNYSDGYSSTNYISYTKYENKLGISPLLLTEDYRFIDMDIEADYYTFGIFFGYYSGWYGKASKYLEKKVGSCHFEYEFDKDDYPVKIVSKDFDENGLYDEDSDESFTVNIVYQE</sequence>
<keyword evidence="3" id="KW-1185">Reference proteome</keyword>
<keyword evidence="1" id="KW-0732">Signal</keyword>
<evidence type="ECO:0000256" key="1">
    <source>
        <dbReference type="SAM" id="SignalP"/>
    </source>
</evidence>
<dbReference type="HOGENOM" id="CLU_1004168_0_0_10"/>
<dbReference type="EMBL" id="AQHW01000030">
    <property type="protein sequence ID" value="KKB46038.1"/>
    <property type="molecule type" value="Genomic_DNA"/>
</dbReference>
<evidence type="ECO:0000313" key="2">
    <source>
        <dbReference type="EMBL" id="KKB46038.1"/>
    </source>
</evidence>
<proteinExistence type="predicted"/>
<accession>A0A0F5IKN1</accession>
<dbReference type="Proteomes" id="UP000033035">
    <property type="component" value="Unassembled WGS sequence"/>
</dbReference>
<evidence type="ECO:0008006" key="4">
    <source>
        <dbReference type="Google" id="ProtNLM"/>
    </source>
</evidence>
<protein>
    <recommendedName>
        <fullName evidence="4">DUF4595 domain-containing protein</fullName>
    </recommendedName>
</protein>
<feature type="chain" id="PRO_5002488028" description="DUF4595 domain-containing protein" evidence="1">
    <location>
        <begin position="19"/>
        <end position="304"/>
    </location>
</feature>
<organism evidence="2 3">
    <name type="scientific">Parabacteroides gordonii MS-1 = DSM 23371</name>
    <dbReference type="NCBI Taxonomy" id="1203610"/>
    <lineage>
        <taxon>Bacteria</taxon>
        <taxon>Pseudomonadati</taxon>
        <taxon>Bacteroidota</taxon>
        <taxon>Bacteroidia</taxon>
        <taxon>Bacteroidales</taxon>
        <taxon>Tannerellaceae</taxon>
        <taxon>Parabacteroides</taxon>
    </lineage>
</organism>
<reference evidence="2 3" key="1">
    <citation type="submission" date="2013-04" db="EMBL/GenBank/DDBJ databases">
        <title>The Genome Sequence of Parabacteroides gordonii DSM 23371.</title>
        <authorList>
            <consortium name="The Broad Institute Genomics Platform"/>
            <person name="Earl A."/>
            <person name="Ward D."/>
            <person name="Feldgarden M."/>
            <person name="Gevers D."/>
            <person name="Martens E."/>
            <person name="Sakamoto M."/>
            <person name="Benno Y."/>
            <person name="Suzuki N."/>
            <person name="Matsunaga N."/>
            <person name="Koshihara K."/>
            <person name="Seki M."/>
            <person name="Komiya H."/>
            <person name="Walker B."/>
            <person name="Young S."/>
            <person name="Zeng Q."/>
            <person name="Gargeya S."/>
            <person name="Fitzgerald M."/>
            <person name="Haas B."/>
            <person name="Abouelleil A."/>
            <person name="Allen A.W."/>
            <person name="Alvarado L."/>
            <person name="Arachchi H.M."/>
            <person name="Berlin A.M."/>
            <person name="Chapman S.B."/>
            <person name="Gainer-Dewar J."/>
            <person name="Goldberg J."/>
            <person name="Griggs A."/>
            <person name="Gujja S."/>
            <person name="Hansen M."/>
            <person name="Howarth C."/>
            <person name="Imamovic A."/>
            <person name="Ireland A."/>
            <person name="Larimer J."/>
            <person name="McCowan C."/>
            <person name="Murphy C."/>
            <person name="Pearson M."/>
            <person name="Poon T.W."/>
            <person name="Priest M."/>
            <person name="Roberts A."/>
            <person name="Saif S."/>
            <person name="Shea T."/>
            <person name="Sisk P."/>
            <person name="Sykes S."/>
            <person name="Wortman J."/>
            <person name="Nusbaum C."/>
            <person name="Birren B."/>
        </authorList>
    </citation>
    <scope>NUCLEOTIDE SEQUENCE [LARGE SCALE GENOMIC DNA]</scope>
    <source>
        <strain evidence="2 3">MS-1</strain>
    </source>
</reference>
<evidence type="ECO:0000313" key="3">
    <source>
        <dbReference type="Proteomes" id="UP000033035"/>
    </source>
</evidence>
<dbReference type="PATRIC" id="fig|1203610.3.peg.5385"/>
<dbReference type="AlphaFoldDB" id="A0A0F5IKN1"/>
<name>A0A0F5IKN1_9BACT</name>
<gene>
    <name evidence="2" type="ORF">HMPREF1536_05271</name>
</gene>